<feature type="binding site" evidence="10">
    <location>
        <position position="279"/>
    </location>
    <ligand>
        <name>K(+)</name>
        <dbReference type="ChEBI" id="CHEBI:29103"/>
    </ligand>
</feature>
<dbReference type="InterPro" id="IPR002173">
    <property type="entry name" value="Carboh/pur_kinase_PfkB_CS"/>
</dbReference>
<dbReference type="GO" id="GO:0004747">
    <property type="term" value="F:ribokinase activity"/>
    <property type="evidence" value="ECO:0007669"/>
    <property type="project" value="InterPro"/>
</dbReference>
<dbReference type="EC" id="2.7.1.229" evidence="10"/>
<feature type="active site" description="Proton acceptor" evidence="10">
    <location>
        <position position="249"/>
    </location>
</feature>
<comment type="caution">
    <text evidence="10">Lacks conserved residue(s) required for the propagation of feature annotation.</text>
</comment>
<feature type="binding site" evidence="10">
    <location>
        <position position="288"/>
    </location>
    <ligand>
        <name>K(+)</name>
        <dbReference type="ChEBI" id="CHEBI:29103"/>
    </ligand>
</feature>
<keyword evidence="2 10" id="KW-0808">Transferase</keyword>
<dbReference type="EMBL" id="PDJQ01000001">
    <property type="protein sequence ID" value="PFG75186.1"/>
    <property type="molecule type" value="Genomic_DNA"/>
</dbReference>
<feature type="binding site" evidence="10">
    <location>
        <position position="140"/>
    </location>
    <ligand>
        <name>substrate</name>
    </ligand>
</feature>
<comment type="similarity">
    <text evidence="10">Belongs to the carbohydrate kinase PfkB family. Deoxyribokinase subfamily.</text>
</comment>
<keyword evidence="7 10" id="KW-0460">Magnesium</keyword>
<dbReference type="GO" id="GO:0019303">
    <property type="term" value="P:D-ribose catabolic process"/>
    <property type="evidence" value="ECO:0007669"/>
    <property type="project" value="UniProtKB-UniPathway"/>
</dbReference>
<dbReference type="Gene3D" id="3.40.1190.20">
    <property type="match status" value="1"/>
</dbReference>
<dbReference type="InterPro" id="IPR011877">
    <property type="entry name" value="Ribokinase"/>
</dbReference>
<evidence type="ECO:0000313" key="13">
    <source>
        <dbReference type="Proteomes" id="UP000223071"/>
    </source>
</evidence>
<dbReference type="Proteomes" id="UP000223071">
    <property type="component" value="Unassembled WGS sequence"/>
</dbReference>
<dbReference type="PANTHER" id="PTHR10584:SF166">
    <property type="entry name" value="RIBOKINASE"/>
    <property type="match status" value="1"/>
</dbReference>
<dbReference type="GO" id="GO:0005829">
    <property type="term" value="C:cytosol"/>
    <property type="evidence" value="ECO:0007669"/>
    <property type="project" value="TreeGrafter"/>
</dbReference>
<feature type="binding site" evidence="10">
    <location>
        <position position="282"/>
    </location>
    <ligand>
        <name>K(+)</name>
        <dbReference type="ChEBI" id="CHEBI:29103"/>
    </ligand>
</feature>
<comment type="cofactor">
    <cofactor evidence="10">
        <name>Mg(2+)</name>
        <dbReference type="ChEBI" id="CHEBI:18420"/>
    </cofactor>
</comment>
<dbReference type="Pfam" id="PF00294">
    <property type="entry name" value="PfkB"/>
    <property type="match status" value="1"/>
</dbReference>
<keyword evidence="10" id="KW-0963">Cytoplasm</keyword>
<comment type="subcellular location">
    <subcellularLocation>
        <location evidence="10">Cytoplasm</location>
    </subcellularLocation>
</comment>
<feature type="site" description="Important for substrate specificity" evidence="10">
    <location>
        <position position="11"/>
    </location>
</feature>
<gene>
    <name evidence="10" type="primary">deoK</name>
    <name evidence="12" type="ORF">A9A59_2452</name>
</gene>
<keyword evidence="13" id="KW-1185">Reference proteome</keyword>
<dbReference type="RefSeq" id="WP_278286903.1">
    <property type="nucleotide sequence ID" value="NZ_PDJQ01000001.1"/>
</dbReference>
<comment type="function">
    <text evidence="10">Catalyzes the ATP-dependent phosphorylation of 2-deoxy-D-ribose to 2-deoxy-D-ribose 5-phosphate (dRib-5P), allowing the use of deoxyribose as the sole carbon source.</text>
</comment>
<feature type="binding site" evidence="10">
    <location>
        <position position="184"/>
    </location>
    <ligand>
        <name>ATP</name>
        <dbReference type="ChEBI" id="CHEBI:30616"/>
    </ligand>
</feature>
<dbReference type="UniPathway" id="UPA00916">
    <property type="reaction ID" value="UER00889"/>
</dbReference>
<feature type="domain" description="Carbohydrate kinase PfkB" evidence="11">
    <location>
        <begin position="1"/>
        <end position="291"/>
    </location>
</feature>
<dbReference type="GO" id="GO:0046872">
    <property type="term" value="F:metal ion binding"/>
    <property type="evidence" value="ECO:0007669"/>
    <property type="project" value="UniProtKB-KW"/>
</dbReference>
<evidence type="ECO:0000256" key="7">
    <source>
        <dbReference type="ARBA" id="ARBA00022842"/>
    </source>
</evidence>
<evidence type="ECO:0000259" key="11">
    <source>
        <dbReference type="Pfam" id="PF00294"/>
    </source>
</evidence>
<dbReference type="InterPro" id="IPR029056">
    <property type="entry name" value="Ribokinase-like"/>
</dbReference>
<keyword evidence="6 10" id="KW-0067">ATP-binding</keyword>
<sequence>MARIAVVGSLMMDLVVRARRPALPGESLIGRSFATFVGGKGGNQATAAARLGAQVTMVGAVGRDPFGETILASLAAARIDTRFVRQLDHEGTGVAVPVVFDDGSNLIYALPRANLALAPADVEAVRSAIEAADLLLVQFEVAPEATLTALRIARDAGVRTLVNPAPVAPHPPEVFRLADLLIPNEVEAAALSGLPAADPAAQAAALRKLGPAAVIITLGERGAFVHAPDGDTCVPAPAVNAVDTVGAGDAFCGALAVRLAAGDPLPAAAAFACRAAALACTRRGAAASLPTLAEVEEFTSRLPA</sequence>
<comment type="catalytic activity">
    <reaction evidence="10">
        <text>2-deoxy-D-ribose + ATP = 2-deoxy-D-ribose 5-phosphate + ADP + H(+)</text>
        <dbReference type="Rhea" id="RHEA:30871"/>
        <dbReference type="ChEBI" id="CHEBI:15378"/>
        <dbReference type="ChEBI" id="CHEBI:30616"/>
        <dbReference type="ChEBI" id="CHEBI:62877"/>
        <dbReference type="ChEBI" id="CHEBI:90761"/>
        <dbReference type="ChEBI" id="CHEBI:456216"/>
        <dbReference type="EC" id="2.7.1.229"/>
    </reaction>
</comment>
<feature type="binding site" evidence="10">
    <location>
        <begin position="248"/>
        <end position="249"/>
    </location>
    <ligand>
        <name>ATP</name>
        <dbReference type="ChEBI" id="CHEBI:30616"/>
    </ligand>
</feature>
<dbReference type="HAMAP" id="MF_01987">
    <property type="entry name" value="Ribokinase"/>
    <property type="match status" value="1"/>
</dbReference>
<feature type="binding site" evidence="10">
    <location>
        <begin position="217"/>
        <end position="222"/>
    </location>
    <ligand>
        <name>ATP</name>
        <dbReference type="ChEBI" id="CHEBI:30616"/>
    </ligand>
</feature>
<feature type="binding site" evidence="10">
    <location>
        <position position="243"/>
    </location>
    <ligand>
        <name>K(+)</name>
        <dbReference type="ChEBI" id="CHEBI:29103"/>
    </ligand>
</feature>
<comment type="similarity">
    <text evidence="1">Belongs to the carbohydrate kinase pfkB family.</text>
</comment>
<evidence type="ECO:0000256" key="8">
    <source>
        <dbReference type="ARBA" id="ARBA00022958"/>
    </source>
</evidence>
<organism evidence="12 13">
    <name type="scientific">Tepidiforma thermophila (strain KCTC 52669 / CGMCC 1.13589 / G233)</name>
    <dbReference type="NCBI Taxonomy" id="2761530"/>
    <lineage>
        <taxon>Bacteria</taxon>
        <taxon>Bacillati</taxon>
        <taxon>Chloroflexota</taxon>
        <taxon>Tepidiformia</taxon>
        <taxon>Tepidiformales</taxon>
        <taxon>Tepidiformaceae</taxon>
        <taxon>Tepidiforma</taxon>
    </lineage>
</organism>
<feature type="binding site" evidence="10">
    <location>
        <begin position="11"/>
        <end position="13"/>
    </location>
    <ligand>
        <name>substrate</name>
    </ligand>
</feature>
<evidence type="ECO:0000256" key="6">
    <source>
        <dbReference type="ARBA" id="ARBA00022840"/>
    </source>
</evidence>
<reference evidence="12 13" key="1">
    <citation type="submission" date="2017-09" db="EMBL/GenBank/DDBJ databases">
        <title>Sequencing the genomes of two abundant thermophiles in Great Basin hot springs: Thermocrinis jamiesonii and novel Chloroflexi Thermoflexus hugenholtzii.</title>
        <authorList>
            <person name="Hedlund B."/>
        </authorList>
    </citation>
    <scope>NUCLEOTIDE SEQUENCE [LARGE SCALE GENOMIC DNA]</scope>
    <source>
        <strain evidence="12 13">G233</strain>
    </source>
</reference>
<keyword evidence="8 10" id="KW-0630">Potassium</keyword>
<protein>
    <recommendedName>
        <fullName evidence="10">Deoxyribokinase</fullName>
        <shortName evidence="10">dRK</shortName>
        <ecNumber evidence="10">2.7.1.229</ecNumber>
    </recommendedName>
    <alternativeName>
        <fullName evidence="10">ATP:2-deoxy-D-ribose 5-phosphotransferase</fullName>
    </alternativeName>
</protein>
<dbReference type="InterPro" id="IPR011611">
    <property type="entry name" value="PfkB_dom"/>
</dbReference>
<evidence type="ECO:0000256" key="10">
    <source>
        <dbReference type="HAMAP-Rule" id="MF_01987"/>
    </source>
</evidence>
<dbReference type="InterPro" id="IPR002139">
    <property type="entry name" value="Ribo/fructo_kinase"/>
</dbReference>
<evidence type="ECO:0000256" key="3">
    <source>
        <dbReference type="ARBA" id="ARBA00022723"/>
    </source>
</evidence>
<proteinExistence type="inferred from homology"/>
<dbReference type="PANTHER" id="PTHR10584">
    <property type="entry name" value="SUGAR KINASE"/>
    <property type="match status" value="1"/>
</dbReference>
<evidence type="ECO:0000256" key="2">
    <source>
        <dbReference type="ARBA" id="ARBA00022679"/>
    </source>
</evidence>
<evidence type="ECO:0000313" key="12">
    <source>
        <dbReference type="EMBL" id="PFG75186.1"/>
    </source>
</evidence>
<feature type="binding site" evidence="10">
    <location>
        <position position="245"/>
    </location>
    <ligand>
        <name>K(+)</name>
        <dbReference type="ChEBI" id="CHEBI:29103"/>
    </ligand>
</feature>
<dbReference type="AlphaFoldDB" id="A0A2A9HJL4"/>
<dbReference type="SUPFAM" id="SSF53613">
    <property type="entry name" value="Ribokinase-like"/>
    <property type="match status" value="1"/>
</dbReference>
<feature type="binding site" evidence="10">
    <location>
        <position position="284"/>
    </location>
    <ligand>
        <name>K(+)</name>
        <dbReference type="ChEBI" id="CHEBI:29103"/>
    </ligand>
</feature>
<dbReference type="GO" id="GO:0005524">
    <property type="term" value="F:ATP binding"/>
    <property type="evidence" value="ECO:0007669"/>
    <property type="project" value="UniProtKB-UniRule"/>
</dbReference>
<accession>A0A2A9HJL4</accession>
<feature type="binding site" evidence="10">
    <location>
        <begin position="39"/>
        <end position="43"/>
    </location>
    <ligand>
        <name>substrate</name>
    </ligand>
</feature>
<evidence type="ECO:0000256" key="1">
    <source>
        <dbReference type="ARBA" id="ARBA00005380"/>
    </source>
</evidence>
<evidence type="ECO:0000256" key="9">
    <source>
        <dbReference type="ARBA" id="ARBA00023277"/>
    </source>
</evidence>
<dbReference type="PRINTS" id="PR00990">
    <property type="entry name" value="RIBOKINASE"/>
</dbReference>
<feature type="binding site" evidence="10">
    <location>
        <position position="249"/>
    </location>
    <ligand>
        <name>substrate</name>
    </ligand>
</feature>
<keyword evidence="4 10" id="KW-0547">Nucleotide-binding</keyword>
<comment type="caution">
    <text evidence="12">The sequence shown here is derived from an EMBL/GenBank/DDBJ whole genome shotgun (WGS) entry which is preliminary data.</text>
</comment>
<keyword evidence="5 10" id="KW-0418">Kinase</keyword>
<evidence type="ECO:0000256" key="5">
    <source>
        <dbReference type="ARBA" id="ARBA00022777"/>
    </source>
</evidence>
<name>A0A2A9HJL4_TEPT2</name>
<comment type="subunit">
    <text evidence="10">Homodimer.</text>
</comment>
<keyword evidence="9 10" id="KW-0119">Carbohydrate metabolism</keyword>
<evidence type="ECO:0000256" key="4">
    <source>
        <dbReference type="ARBA" id="ARBA00022741"/>
    </source>
</evidence>
<dbReference type="CDD" id="cd01174">
    <property type="entry name" value="ribokinase"/>
    <property type="match status" value="1"/>
</dbReference>
<keyword evidence="3 10" id="KW-0479">Metal-binding</keyword>
<dbReference type="PROSITE" id="PS00584">
    <property type="entry name" value="PFKB_KINASES_2"/>
    <property type="match status" value="1"/>
</dbReference>